<protein>
    <submittedName>
        <fullName evidence="2">Histidine triad (HIT) family protein</fullName>
    </submittedName>
</protein>
<feature type="transmembrane region" description="Helical" evidence="1">
    <location>
        <begin position="56"/>
        <end position="75"/>
    </location>
</feature>
<reference evidence="2 3" key="1">
    <citation type="submission" date="2017-02" db="EMBL/GenBank/DDBJ databases">
        <authorList>
            <person name="Peterson S.W."/>
        </authorList>
    </citation>
    <scope>NUCLEOTIDE SEQUENCE [LARGE SCALE GENOMIC DNA]</scope>
    <source>
        <strain evidence="2 3">ATCC 49788</strain>
    </source>
</reference>
<evidence type="ECO:0000313" key="2">
    <source>
        <dbReference type="EMBL" id="SKA86194.1"/>
    </source>
</evidence>
<dbReference type="AlphaFoldDB" id="A0A1T4X9B9"/>
<sequence>MSSALSLESPAVLKHIDIYQTLINRMAANSAACKQWAITLVSAILVFALEKGSAEAAAVAVIPVFMFYFLDTYYLSLERKFRGAYSSFLDKLHGSTLNINELYRVTVDRKLPTNFLSALLSWSVWPFYLGMMGLALLGVIW</sequence>
<dbReference type="OrthoDB" id="573709at2"/>
<feature type="transmembrane region" description="Helical" evidence="1">
    <location>
        <begin position="119"/>
        <end position="140"/>
    </location>
</feature>
<keyword evidence="3" id="KW-1185">Reference proteome</keyword>
<dbReference type="EMBL" id="FUYB01000014">
    <property type="protein sequence ID" value="SKA86194.1"/>
    <property type="molecule type" value="Genomic_DNA"/>
</dbReference>
<evidence type="ECO:0000256" key="1">
    <source>
        <dbReference type="SAM" id="Phobius"/>
    </source>
</evidence>
<keyword evidence="1" id="KW-0472">Membrane</keyword>
<keyword evidence="1" id="KW-0812">Transmembrane</keyword>
<dbReference type="STRING" id="92487.SAMN02745130_02690"/>
<name>A0A1T4X9B9_9GAMM</name>
<gene>
    <name evidence="2" type="ORF">SAMN02745130_02690</name>
</gene>
<evidence type="ECO:0000313" key="3">
    <source>
        <dbReference type="Proteomes" id="UP000190460"/>
    </source>
</evidence>
<proteinExistence type="predicted"/>
<organism evidence="2 3">
    <name type="scientific">Thiothrix eikelboomii</name>
    <dbReference type="NCBI Taxonomy" id="92487"/>
    <lineage>
        <taxon>Bacteria</taxon>
        <taxon>Pseudomonadati</taxon>
        <taxon>Pseudomonadota</taxon>
        <taxon>Gammaproteobacteria</taxon>
        <taxon>Thiotrichales</taxon>
        <taxon>Thiotrichaceae</taxon>
        <taxon>Thiothrix</taxon>
    </lineage>
</organism>
<accession>A0A1T4X9B9</accession>
<keyword evidence="1" id="KW-1133">Transmembrane helix</keyword>
<dbReference type="RefSeq" id="WP_078923142.1">
    <property type="nucleotide sequence ID" value="NZ_FUYB01000014.1"/>
</dbReference>
<dbReference type="Proteomes" id="UP000190460">
    <property type="component" value="Unassembled WGS sequence"/>
</dbReference>